<evidence type="ECO:0000313" key="6">
    <source>
        <dbReference type="Proteomes" id="UP000658793"/>
    </source>
</evidence>
<evidence type="ECO:0000313" key="5">
    <source>
        <dbReference type="EMBL" id="GGA64884.1"/>
    </source>
</evidence>
<reference evidence="6" key="1">
    <citation type="journal article" date="2019" name="Int. J. Syst. Evol. Microbiol.">
        <title>The Global Catalogue of Microorganisms (GCM) 10K type strain sequencing project: providing services to taxonomists for standard genome sequencing and annotation.</title>
        <authorList>
            <consortium name="The Broad Institute Genomics Platform"/>
            <consortium name="The Broad Institute Genome Sequencing Center for Infectious Disease"/>
            <person name="Wu L."/>
            <person name="Ma J."/>
        </authorList>
    </citation>
    <scope>NUCLEOTIDE SEQUENCE [LARGE SCALE GENOMIC DNA]</scope>
    <source>
        <strain evidence="6">CGMCC 1.12811</strain>
    </source>
</reference>
<organism evidence="5 6">
    <name type="scientific">Flavobacterium palustre</name>
    <dbReference type="NCBI Taxonomy" id="1476463"/>
    <lineage>
        <taxon>Bacteria</taxon>
        <taxon>Pseudomonadati</taxon>
        <taxon>Bacteroidota</taxon>
        <taxon>Flavobacteriia</taxon>
        <taxon>Flavobacteriales</taxon>
        <taxon>Flavobacteriaceae</taxon>
        <taxon>Flavobacterium</taxon>
    </lineage>
</organism>
<dbReference type="SUPFAM" id="SSF82171">
    <property type="entry name" value="DPP6 N-terminal domain-like"/>
    <property type="match status" value="1"/>
</dbReference>
<evidence type="ECO:0000259" key="4">
    <source>
        <dbReference type="Pfam" id="PF00930"/>
    </source>
</evidence>
<accession>A0ABQ1HA98</accession>
<dbReference type="Gene3D" id="3.40.50.1820">
    <property type="entry name" value="alpha/beta hydrolase"/>
    <property type="match status" value="1"/>
</dbReference>
<dbReference type="EMBL" id="BMGA01000001">
    <property type="protein sequence ID" value="GGA64884.1"/>
    <property type="molecule type" value="Genomic_DNA"/>
</dbReference>
<dbReference type="Pfam" id="PF00930">
    <property type="entry name" value="DPPIV_N"/>
    <property type="match status" value="1"/>
</dbReference>
<dbReference type="SUPFAM" id="SSF53474">
    <property type="entry name" value="alpha/beta-Hydrolases"/>
    <property type="match status" value="1"/>
</dbReference>
<dbReference type="InterPro" id="IPR050278">
    <property type="entry name" value="Serine_Prot_S9B/DPPIV"/>
</dbReference>
<dbReference type="Gene3D" id="2.140.10.30">
    <property type="entry name" value="Dipeptidylpeptidase IV, N-terminal domain"/>
    <property type="match status" value="1"/>
</dbReference>
<name>A0ABQ1HA98_9FLAO</name>
<dbReference type="InterPro" id="IPR001375">
    <property type="entry name" value="Peptidase_S9_cat"/>
</dbReference>
<dbReference type="Proteomes" id="UP000658793">
    <property type="component" value="Unassembled WGS sequence"/>
</dbReference>
<dbReference type="PANTHER" id="PTHR11731">
    <property type="entry name" value="PROTEASE FAMILY S9B,C DIPEPTIDYL-PEPTIDASE IV-RELATED"/>
    <property type="match status" value="1"/>
</dbReference>
<protein>
    <submittedName>
        <fullName evidence="5">Peptidase S9</fullName>
    </submittedName>
</protein>
<dbReference type="Pfam" id="PF00326">
    <property type="entry name" value="Peptidase_S9"/>
    <property type="match status" value="1"/>
</dbReference>
<dbReference type="InterPro" id="IPR002471">
    <property type="entry name" value="Pept_S9_AS"/>
</dbReference>
<dbReference type="InterPro" id="IPR029058">
    <property type="entry name" value="AB_hydrolase_fold"/>
</dbReference>
<keyword evidence="2" id="KW-0378">Hydrolase</keyword>
<dbReference type="PROSITE" id="PS00708">
    <property type="entry name" value="PRO_ENDOPEP_SER"/>
    <property type="match status" value="1"/>
</dbReference>
<keyword evidence="6" id="KW-1185">Reference proteome</keyword>
<comment type="caution">
    <text evidence="5">The sequence shown here is derived from an EMBL/GenBank/DDBJ whole genome shotgun (WGS) entry which is preliminary data.</text>
</comment>
<feature type="domain" description="Dipeptidylpeptidase IV N-terminal" evidence="4">
    <location>
        <begin position="61"/>
        <end position="397"/>
    </location>
</feature>
<feature type="domain" description="Peptidase S9 prolyl oligopeptidase catalytic" evidence="3">
    <location>
        <begin position="492"/>
        <end position="685"/>
    </location>
</feature>
<dbReference type="InterPro" id="IPR002469">
    <property type="entry name" value="Peptidase_S9B_N"/>
</dbReference>
<dbReference type="PANTHER" id="PTHR11731:SF193">
    <property type="entry name" value="DIPEPTIDYL PEPTIDASE 9"/>
    <property type="match status" value="1"/>
</dbReference>
<evidence type="ECO:0000256" key="1">
    <source>
        <dbReference type="ARBA" id="ARBA00022670"/>
    </source>
</evidence>
<sequence>MDELHSLKKSNQYTVLNYNGSDLSTQIDLYDFATLQKTATIIDTKDHKGMPAIDSYTFDSNEKMLLLACNTSPIYRRSSTANYYLYDISKKELAELFNFQIQEPVFSPDGTKIAFARENNLYVYDIASKTTTQITTDGKKNAIINGICDWVYEEEFEFVRAFDWSKDSKKIAYIRFDESQVPEFSMNIFSQQLYPANQTFKYPKAGEKNSEVSLHIFDVTSKNSKTVNLSNYSDFYIARIQWTNDANVLSAQVLNRHQDNLDLLFIDGNSAAKKVVLNEKDKAYVSVTNNLTFLKDNSFIWTSEKDGFNHIYYYDKTGALKNQVTKGNWEVTAFYGLDEKNNTVFYQSTENGSVNRGVYKIGLKGNNKVALSNELGTNEAAFSPNFEYYIRTFSSATQATTYTLNEAKSGKELKIIQNNASLTSRLKEYNLPAKEFFVLKTEKGNELNAWIIKPKDFDASKKYPVFMTQYSGPGSQQVANQWNSLDDYWCLMLSQQDYIIVCVDGRGTGFKGAAFKKVTQLQLGKYEVEDQIDAAKVIGNYPYVDKSRIGIFGWSYGGFMASNCILKGDDIFKMAIAVAPVTNWRFYDSVYTERYMHTPQENASGYDDNSPINFANRLKGKYLLIHGSADDNVHVQNSMEMMNALIQANKQFDSQIYPDCNHGIYGGMTRIQLFNKLTHFINENL</sequence>
<evidence type="ECO:0000256" key="2">
    <source>
        <dbReference type="ARBA" id="ARBA00022801"/>
    </source>
</evidence>
<proteinExistence type="predicted"/>
<keyword evidence="1" id="KW-0645">Protease</keyword>
<evidence type="ECO:0000259" key="3">
    <source>
        <dbReference type="Pfam" id="PF00326"/>
    </source>
</evidence>
<gene>
    <name evidence="5" type="primary">pepX1</name>
    <name evidence="5" type="ORF">GCM10008015_02170</name>
</gene>